<evidence type="ECO:0000256" key="4">
    <source>
        <dbReference type="ARBA" id="ARBA00022475"/>
    </source>
</evidence>
<dbReference type="InterPro" id="IPR001610">
    <property type="entry name" value="PAC"/>
</dbReference>
<keyword evidence="10" id="KW-0067">ATP-binding</keyword>
<feature type="modified residue" description="4-aspartylphosphate" evidence="14">
    <location>
        <position position="923"/>
    </location>
</feature>
<dbReference type="InterPro" id="IPR003661">
    <property type="entry name" value="HisK_dim/P_dom"/>
</dbReference>
<dbReference type="CDD" id="cd17546">
    <property type="entry name" value="REC_hyHK_CKI1_RcsC-like"/>
    <property type="match status" value="1"/>
</dbReference>
<dbReference type="AlphaFoldDB" id="A0A927F8C2"/>
<evidence type="ECO:0000256" key="12">
    <source>
        <dbReference type="ARBA" id="ARBA00023012"/>
    </source>
</evidence>
<evidence type="ECO:0000256" key="1">
    <source>
        <dbReference type="ARBA" id="ARBA00000085"/>
    </source>
</evidence>
<gene>
    <name evidence="20" type="ORF">IEN85_11700</name>
</gene>
<dbReference type="InterPro" id="IPR004358">
    <property type="entry name" value="Sig_transdc_His_kin-like_C"/>
</dbReference>
<comment type="caution">
    <text evidence="20">The sequence shown here is derived from an EMBL/GenBank/DDBJ whole genome shotgun (WGS) entry which is preliminary data.</text>
</comment>
<dbReference type="InterPro" id="IPR011006">
    <property type="entry name" value="CheY-like_superfamily"/>
</dbReference>
<keyword evidence="13 15" id="KW-0472">Membrane</keyword>
<dbReference type="SMART" id="SM00387">
    <property type="entry name" value="HATPase_c"/>
    <property type="match status" value="1"/>
</dbReference>
<dbReference type="SUPFAM" id="SSF47384">
    <property type="entry name" value="Homodimeric domain of signal transducing histidine kinase"/>
    <property type="match status" value="1"/>
</dbReference>
<dbReference type="CDD" id="cd00130">
    <property type="entry name" value="PAS"/>
    <property type="match status" value="1"/>
</dbReference>
<evidence type="ECO:0000259" key="16">
    <source>
        <dbReference type="PROSITE" id="PS50109"/>
    </source>
</evidence>
<dbReference type="CDD" id="cd00082">
    <property type="entry name" value="HisKA"/>
    <property type="match status" value="1"/>
</dbReference>
<evidence type="ECO:0000256" key="14">
    <source>
        <dbReference type="PROSITE-ProRule" id="PRU00169"/>
    </source>
</evidence>
<keyword evidence="8" id="KW-0547">Nucleotide-binding</keyword>
<dbReference type="InterPro" id="IPR003594">
    <property type="entry name" value="HATPase_dom"/>
</dbReference>
<dbReference type="CDD" id="cd16922">
    <property type="entry name" value="HATPase_EvgS-ArcB-TorS-like"/>
    <property type="match status" value="1"/>
</dbReference>
<evidence type="ECO:0000256" key="5">
    <source>
        <dbReference type="ARBA" id="ARBA00022553"/>
    </source>
</evidence>
<dbReference type="NCBIfam" id="TIGR00229">
    <property type="entry name" value="sensory_box"/>
    <property type="match status" value="1"/>
</dbReference>
<dbReference type="PROSITE" id="PS50110">
    <property type="entry name" value="RESPONSE_REGULATORY"/>
    <property type="match status" value="1"/>
</dbReference>
<keyword evidence="12" id="KW-0902">Two-component regulatory system</keyword>
<dbReference type="PANTHER" id="PTHR45339">
    <property type="entry name" value="HYBRID SIGNAL TRANSDUCTION HISTIDINE KINASE J"/>
    <property type="match status" value="1"/>
</dbReference>
<feature type="domain" description="PAS" evidence="18">
    <location>
        <begin position="209"/>
        <end position="251"/>
    </location>
</feature>
<dbReference type="InterPro" id="IPR036097">
    <property type="entry name" value="HisK_dim/P_sf"/>
</dbReference>
<dbReference type="Pfam" id="PF02518">
    <property type="entry name" value="HATPase_c"/>
    <property type="match status" value="1"/>
</dbReference>
<accession>A0A927F8C2</accession>
<dbReference type="SUPFAM" id="SSF52172">
    <property type="entry name" value="CheY-like"/>
    <property type="match status" value="1"/>
</dbReference>
<dbReference type="PROSITE" id="PS50109">
    <property type="entry name" value="HIS_KIN"/>
    <property type="match status" value="1"/>
</dbReference>
<proteinExistence type="predicted"/>
<dbReference type="Gene3D" id="1.10.287.130">
    <property type="match status" value="1"/>
</dbReference>
<protein>
    <recommendedName>
        <fullName evidence="3">histidine kinase</fullName>
        <ecNumber evidence="3">2.7.13.3</ecNumber>
    </recommendedName>
</protein>
<evidence type="ECO:0000256" key="11">
    <source>
        <dbReference type="ARBA" id="ARBA00022989"/>
    </source>
</evidence>
<dbReference type="SMART" id="SM00448">
    <property type="entry name" value="REC"/>
    <property type="match status" value="1"/>
</dbReference>
<name>A0A927F8C2_9BACT</name>
<dbReference type="GO" id="GO:0005524">
    <property type="term" value="F:ATP binding"/>
    <property type="evidence" value="ECO:0007669"/>
    <property type="project" value="UniProtKB-KW"/>
</dbReference>
<dbReference type="GO" id="GO:0005886">
    <property type="term" value="C:plasma membrane"/>
    <property type="evidence" value="ECO:0007669"/>
    <property type="project" value="UniProtKB-SubCell"/>
</dbReference>
<dbReference type="GO" id="GO:0000155">
    <property type="term" value="F:phosphorelay sensor kinase activity"/>
    <property type="evidence" value="ECO:0007669"/>
    <property type="project" value="InterPro"/>
</dbReference>
<evidence type="ECO:0000256" key="15">
    <source>
        <dbReference type="SAM" id="Phobius"/>
    </source>
</evidence>
<dbReference type="FunFam" id="1.10.287.130:FF:000003">
    <property type="entry name" value="Histidine kinase"/>
    <property type="match status" value="1"/>
</dbReference>
<keyword evidence="7 15" id="KW-0812">Transmembrane</keyword>
<dbReference type="Pfam" id="PF00072">
    <property type="entry name" value="Response_reg"/>
    <property type="match status" value="1"/>
</dbReference>
<dbReference type="InterPro" id="IPR000014">
    <property type="entry name" value="PAS"/>
</dbReference>
<dbReference type="SMART" id="SM00091">
    <property type="entry name" value="PAS"/>
    <property type="match status" value="2"/>
</dbReference>
<keyword evidence="21" id="KW-1185">Reference proteome</keyword>
<dbReference type="SUPFAM" id="SSF55874">
    <property type="entry name" value="ATPase domain of HSP90 chaperone/DNA topoisomerase II/histidine kinase"/>
    <property type="match status" value="1"/>
</dbReference>
<keyword evidence="9" id="KW-0418">Kinase</keyword>
<dbReference type="InterPro" id="IPR001789">
    <property type="entry name" value="Sig_transdc_resp-reg_receiver"/>
</dbReference>
<dbReference type="PROSITE" id="PS50113">
    <property type="entry name" value="PAC"/>
    <property type="match status" value="2"/>
</dbReference>
<dbReference type="Gene3D" id="3.40.50.2300">
    <property type="match status" value="1"/>
</dbReference>
<keyword evidence="5 14" id="KW-0597">Phosphoprotein</keyword>
<comment type="catalytic activity">
    <reaction evidence="1">
        <text>ATP + protein L-histidine = ADP + protein N-phospho-L-histidine.</text>
        <dbReference type="EC" id="2.7.13.3"/>
    </reaction>
</comment>
<dbReference type="SMART" id="SM00086">
    <property type="entry name" value="PAC"/>
    <property type="match status" value="2"/>
</dbReference>
<dbReference type="InterPro" id="IPR035965">
    <property type="entry name" value="PAS-like_dom_sf"/>
</dbReference>
<dbReference type="SMART" id="SM00388">
    <property type="entry name" value="HisKA"/>
    <property type="match status" value="1"/>
</dbReference>
<evidence type="ECO:0000256" key="2">
    <source>
        <dbReference type="ARBA" id="ARBA00004651"/>
    </source>
</evidence>
<dbReference type="PROSITE" id="PS50112">
    <property type="entry name" value="PAS"/>
    <property type="match status" value="1"/>
</dbReference>
<feature type="domain" description="Response regulatory" evidence="17">
    <location>
        <begin position="874"/>
        <end position="994"/>
    </location>
</feature>
<evidence type="ECO:0000313" key="20">
    <source>
        <dbReference type="EMBL" id="MBD5780157.1"/>
    </source>
</evidence>
<evidence type="ECO:0000259" key="17">
    <source>
        <dbReference type="PROSITE" id="PS50110"/>
    </source>
</evidence>
<dbReference type="Gene3D" id="3.30.450.20">
    <property type="entry name" value="PAS domain"/>
    <property type="match status" value="2"/>
</dbReference>
<evidence type="ECO:0000256" key="7">
    <source>
        <dbReference type="ARBA" id="ARBA00022692"/>
    </source>
</evidence>
<dbReference type="SUPFAM" id="SSF55785">
    <property type="entry name" value="PYP-like sensor domain (PAS domain)"/>
    <property type="match status" value="2"/>
</dbReference>
<dbReference type="Pfam" id="PF00512">
    <property type="entry name" value="HisKA"/>
    <property type="match status" value="1"/>
</dbReference>
<evidence type="ECO:0000259" key="19">
    <source>
        <dbReference type="PROSITE" id="PS50113"/>
    </source>
</evidence>
<dbReference type="Gene3D" id="3.30.565.10">
    <property type="entry name" value="Histidine kinase-like ATPase, C-terminal domain"/>
    <property type="match status" value="1"/>
</dbReference>
<evidence type="ECO:0000256" key="10">
    <source>
        <dbReference type="ARBA" id="ARBA00022840"/>
    </source>
</evidence>
<dbReference type="Pfam" id="PF08447">
    <property type="entry name" value="PAS_3"/>
    <property type="match status" value="1"/>
</dbReference>
<keyword evidence="6" id="KW-0808">Transferase</keyword>
<keyword evidence="4" id="KW-1003">Cell membrane</keyword>
<feature type="domain" description="PAC" evidence="19">
    <location>
        <begin position="283"/>
        <end position="335"/>
    </location>
</feature>
<dbReference type="PANTHER" id="PTHR45339:SF1">
    <property type="entry name" value="HYBRID SIGNAL TRANSDUCTION HISTIDINE KINASE J"/>
    <property type="match status" value="1"/>
</dbReference>
<keyword evidence="11 15" id="KW-1133">Transmembrane helix</keyword>
<dbReference type="Proteomes" id="UP000622317">
    <property type="component" value="Unassembled WGS sequence"/>
</dbReference>
<sequence length="1001" mass="109897">MTKFNKIQLRWSVIALAVTSMLGFLSSEFVAKKLIVSAETARLRVLLDGAEVPREAGVEFYSVLTDGSLLGNENLAIGSLSKENTLRLVYRSQEGVAYREGWVYVSGPAKFGSETASGWRVARSNVAERMESAFSAVLVVVLCTWGCFCGMFFAYHRSLLGAVRGKSEQIRKTFGLAGPEGKREIEEELSELCEGLSKIRREGDRALSELQPLAAIATNASEGLFICDASGKIEWANEGFLGMVGSSLEELQQAEPFAYMRTERNDPLYLARLGRAVEIGDSVSLELEGVRPDGSVYWASLDLKPLDSKADGTQRFFGIQIDITEQRRASAELEEVSRRFALAMESANVGIWDWDVKRGDLVWDEHTYGLYGVSRANFKPSYHSWMNCIDPDDTNRVVRSIDSSLANGENIDLVLCVRKGDGSEAFVKSVGRAFCNEAGEVTRYIGIASDVTAEHRAKKNLIEQKEEAETLALRLADAVKQSKKAASEAYQATRAKSAFLAMMSHEIRTPMNGVIGMASLLLETELDEYQRDYLNTIRVSGDTLLTLINDILDYSKIESGKLEIEMAPFSLRECAEEAADLLASKAAEKGVDLICRVDPGTPAEVVGDITRLRQVLVNLVGNAIKFTEVGEVELCVHGPKDGKVHFSVRDTGIGIPEDRMNRLFEVFSQVDSSTTRKFGGSGLGLSISKQLTNLMGGEMWVESSIGRGSVFHFDIAFEELGGASADPIYAKQEALVGKTILIAQPNSVLRGYLNRLCQGWGMKAHAISSIEHCPKAERFDIVLVDEDDAKLGAAGCNEISDTLGFEPELVVQLLNYGETGGRSVFEHRVYKPCKVSSLLDVLASVGGTSRDEVSKSEAKATDTDAEFAQRLPLRVLVADDNSVNQKVARMMLKKFGYSADLVANGVEAVEAVKQCDYDLVFMDCQMPEMDGFEATRVIRQIERDRSSSKRAYIFALTANVRGESMEMSKEAGMDGFLAKPIKLGDIRHALKEVEADLISSK</sequence>
<dbReference type="InterPro" id="IPR013655">
    <property type="entry name" value="PAS_fold_3"/>
</dbReference>
<reference evidence="20" key="1">
    <citation type="submission" date="2020-09" db="EMBL/GenBank/DDBJ databases">
        <title>Pelagicoccus enzymogenes sp. nov. with an EPS production, isolated from marine sediment.</title>
        <authorList>
            <person name="Feng X."/>
        </authorList>
    </citation>
    <scope>NUCLEOTIDE SEQUENCE</scope>
    <source>
        <strain evidence="20">NFK12</strain>
    </source>
</reference>
<dbReference type="InterPro" id="IPR005467">
    <property type="entry name" value="His_kinase_dom"/>
</dbReference>
<evidence type="ECO:0000313" key="21">
    <source>
        <dbReference type="Proteomes" id="UP000622317"/>
    </source>
</evidence>
<evidence type="ECO:0000256" key="13">
    <source>
        <dbReference type="ARBA" id="ARBA00023136"/>
    </source>
</evidence>
<feature type="domain" description="PAC" evidence="19">
    <location>
        <begin position="409"/>
        <end position="463"/>
    </location>
</feature>
<evidence type="ECO:0000256" key="9">
    <source>
        <dbReference type="ARBA" id="ARBA00022777"/>
    </source>
</evidence>
<evidence type="ECO:0000256" key="6">
    <source>
        <dbReference type="ARBA" id="ARBA00022679"/>
    </source>
</evidence>
<organism evidence="20 21">
    <name type="scientific">Pelagicoccus enzymogenes</name>
    <dbReference type="NCBI Taxonomy" id="2773457"/>
    <lineage>
        <taxon>Bacteria</taxon>
        <taxon>Pseudomonadati</taxon>
        <taxon>Verrucomicrobiota</taxon>
        <taxon>Opitutia</taxon>
        <taxon>Puniceicoccales</taxon>
        <taxon>Pelagicoccaceae</taxon>
        <taxon>Pelagicoccus</taxon>
    </lineage>
</organism>
<dbReference type="InterPro" id="IPR000700">
    <property type="entry name" value="PAS-assoc_C"/>
</dbReference>
<evidence type="ECO:0000259" key="18">
    <source>
        <dbReference type="PROSITE" id="PS50112"/>
    </source>
</evidence>
<dbReference type="PRINTS" id="PR00344">
    <property type="entry name" value="BCTRLSENSOR"/>
</dbReference>
<evidence type="ECO:0000256" key="8">
    <source>
        <dbReference type="ARBA" id="ARBA00022741"/>
    </source>
</evidence>
<dbReference type="EC" id="2.7.13.3" evidence="3"/>
<dbReference type="InterPro" id="IPR036890">
    <property type="entry name" value="HATPase_C_sf"/>
</dbReference>
<feature type="domain" description="Histidine kinase" evidence="16">
    <location>
        <begin position="502"/>
        <end position="719"/>
    </location>
</feature>
<comment type="subcellular location">
    <subcellularLocation>
        <location evidence="2">Cell membrane</location>
        <topology evidence="2">Multi-pass membrane protein</topology>
    </subcellularLocation>
</comment>
<feature type="transmembrane region" description="Helical" evidence="15">
    <location>
        <begin position="133"/>
        <end position="155"/>
    </location>
</feature>
<evidence type="ECO:0000256" key="3">
    <source>
        <dbReference type="ARBA" id="ARBA00012438"/>
    </source>
</evidence>
<dbReference type="FunFam" id="3.30.565.10:FF:000078">
    <property type="entry name" value="Two-component sensor histidine kinase"/>
    <property type="match status" value="1"/>
</dbReference>
<dbReference type="RefSeq" id="WP_191617273.1">
    <property type="nucleotide sequence ID" value="NZ_JACYFG010000034.1"/>
</dbReference>
<dbReference type="EMBL" id="JACYFG010000034">
    <property type="protein sequence ID" value="MBD5780157.1"/>
    <property type="molecule type" value="Genomic_DNA"/>
</dbReference>
<dbReference type="Pfam" id="PF13426">
    <property type="entry name" value="PAS_9"/>
    <property type="match status" value="1"/>
</dbReference>